<organism evidence="2 3">
    <name type="scientific">Paraglomus occultum</name>
    <dbReference type="NCBI Taxonomy" id="144539"/>
    <lineage>
        <taxon>Eukaryota</taxon>
        <taxon>Fungi</taxon>
        <taxon>Fungi incertae sedis</taxon>
        <taxon>Mucoromycota</taxon>
        <taxon>Glomeromycotina</taxon>
        <taxon>Glomeromycetes</taxon>
        <taxon>Paraglomerales</taxon>
        <taxon>Paraglomeraceae</taxon>
        <taxon>Paraglomus</taxon>
    </lineage>
</organism>
<name>A0A9N8VGQ9_9GLOM</name>
<dbReference type="PANTHER" id="PTHR43591:SF24">
    <property type="entry name" value="2-METHOXY-6-POLYPRENYL-1,4-BENZOQUINOL METHYLASE, MITOCHONDRIAL"/>
    <property type="match status" value="1"/>
</dbReference>
<dbReference type="SUPFAM" id="SSF53335">
    <property type="entry name" value="S-adenosyl-L-methionine-dependent methyltransferases"/>
    <property type="match status" value="1"/>
</dbReference>
<dbReference type="AlphaFoldDB" id="A0A9N8VGQ9"/>
<dbReference type="OrthoDB" id="2013972at2759"/>
<dbReference type="PANTHER" id="PTHR43591">
    <property type="entry name" value="METHYLTRANSFERASE"/>
    <property type="match status" value="1"/>
</dbReference>
<comment type="caution">
    <text evidence="2">The sequence shown here is derived from an EMBL/GenBank/DDBJ whole genome shotgun (WGS) entry which is preliminary data.</text>
</comment>
<reference evidence="2" key="1">
    <citation type="submission" date="2021-06" db="EMBL/GenBank/DDBJ databases">
        <authorList>
            <person name="Kallberg Y."/>
            <person name="Tangrot J."/>
            <person name="Rosling A."/>
        </authorList>
    </citation>
    <scope>NUCLEOTIDE SEQUENCE</scope>
    <source>
        <strain evidence="2">IA702</strain>
    </source>
</reference>
<feature type="domain" description="Methyltransferase" evidence="1">
    <location>
        <begin position="78"/>
        <end position="169"/>
    </location>
</feature>
<dbReference type="EMBL" id="CAJVPJ010000005">
    <property type="protein sequence ID" value="CAG8452491.1"/>
    <property type="molecule type" value="Genomic_DNA"/>
</dbReference>
<sequence length="300" mass="35125">MSVISRLRTSIHRRRKPKEQKLAAKRWFQPSEALIDVFPYDDDELDRLQQLHYSMKYAWVGNYSSPVHEVLSEGNAKVLEIGCKMGTWLVDMSLQYPNSSFTGVDYRQFLPTDTGPPNVTFIAEDVLDGLPFSDDTFDFVFMRFMGWRLSQMEWVRIINELTRVARPGGWIEIMETDMIWYNEGPNAQQFRRGELFSKYRVNMVMSHLIPHHFKSTGAVDKVLVKQLSIPIGGWGGKIGYIHAFDTRWICRNLKRVVASFGLDNDRYSLLVDDIMNEIELSNVYENCYRFYAQKKAYTYY</sequence>
<dbReference type="CDD" id="cd02440">
    <property type="entry name" value="AdoMet_MTases"/>
    <property type="match status" value="1"/>
</dbReference>
<evidence type="ECO:0000313" key="2">
    <source>
        <dbReference type="EMBL" id="CAG8452491.1"/>
    </source>
</evidence>
<protein>
    <submittedName>
        <fullName evidence="2">6773_t:CDS:1</fullName>
    </submittedName>
</protein>
<proteinExistence type="predicted"/>
<accession>A0A9N8VGQ9</accession>
<dbReference type="InterPro" id="IPR041698">
    <property type="entry name" value="Methyltransf_25"/>
</dbReference>
<dbReference type="Pfam" id="PF13649">
    <property type="entry name" value="Methyltransf_25"/>
    <property type="match status" value="1"/>
</dbReference>
<dbReference type="GO" id="GO:0008168">
    <property type="term" value="F:methyltransferase activity"/>
    <property type="evidence" value="ECO:0007669"/>
    <property type="project" value="TreeGrafter"/>
</dbReference>
<dbReference type="Gene3D" id="3.40.50.150">
    <property type="entry name" value="Vaccinia Virus protein VP39"/>
    <property type="match status" value="1"/>
</dbReference>
<evidence type="ECO:0000313" key="3">
    <source>
        <dbReference type="Proteomes" id="UP000789572"/>
    </source>
</evidence>
<dbReference type="InterPro" id="IPR029063">
    <property type="entry name" value="SAM-dependent_MTases_sf"/>
</dbReference>
<evidence type="ECO:0000259" key="1">
    <source>
        <dbReference type="Pfam" id="PF13649"/>
    </source>
</evidence>
<gene>
    <name evidence="2" type="ORF">POCULU_LOCUS107</name>
</gene>
<keyword evidence="3" id="KW-1185">Reference proteome</keyword>
<dbReference type="Proteomes" id="UP000789572">
    <property type="component" value="Unassembled WGS sequence"/>
</dbReference>